<gene>
    <name evidence="2" type="ORF">METZ01_LOCUS55843</name>
</gene>
<feature type="non-terminal residue" evidence="2">
    <location>
        <position position="1"/>
    </location>
</feature>
<keyword evidence="1" id="KW-0472">Membrane</keyword>
<evidence type="ECO:0000256" key="1">
    <source>
        <dbReference type="SAM" id="Phobius"/>
    </source>
</evidence>
<feature type="transmembrane region" description="Helical" evidence="1">
    <location>
        <begin position="6"/>
        <end position="23"/>
    </location>
</feature>
<reference evidence="2" key="1">
    <citation type="submission" date="2018-05" db="EMBL/GenBank/DDBJ databases">
        <authorList>
            <person name="Lanie J.A."/>
            <person name="Ng W.-L."/>
            <person name="Kazmierczak K.M."/>
            <person name="Andrzejewski T.M."/>
            <person name="Davidsen T.M."/>
            <person name="Wayne K.J."/>
            <person name="Tettelin H."/>
            <person name="Glass J.I."/>
            <person name="Rusch D."/>
            <person name="Podicherti R."/>
            <person name="Tsui H.-C.T."/>
            <person name="Winkler M.E."/>
        </authorList>
    </citation>
    <scope>NUCLEOTIDE SEQUENCE</scope>
</reference>
<keyword evidence="1" id="KW-0812">Transmembrane</keyword>
<dbReference type="AlphaFoldDB" id="A0A381SHQ7"/>
<protein>
    <submittedName>
        <fullName evidence="2">Uncharacterized protein</fullName>
    </submittedName>
</protein>
<dbReference type="EMBL" id="UINC01003062">
    <property type="protein sequence ID" value="SVA02989.1"/>
    <property type="molecule type" value="Genomic_DNA"/>
</dbReference>
<sequence>VDHIDFAYFIFLFAFTYAGYYCGRKDGITGAVDWMEKHGDSWFGDEDE</sequence>
<organism evidence="2">
    <name type="scientific">marine metagenome</name>
    <dbReference type="NCBI Taxonomy" id="408172"/>
    <lineage>
        <taxon>unclassified sequences</taxon>
        <taxon>metagenomes</taxon>
        <taxon>ecological metagenomes</taxon>
    </lineage>
</organism>
<accession>A0A381SHQ7</accession>
<proteinExistence type="predicted"/>
<evidence type="ECO:0000313" key="2">
    <source>
        <dbReference type="EMBL" id="SVA02989.1"/>
    </source>
</evidence>
<keyword evidence="1" id="KW-1133">Transmembrane helix</keyword>
<name>A0A381SHQ7_9ZZZZ</name>